<dbReference type="AlphaFoldDB" id="A0A0E9VMQ9"/>
<accession>A0A0E9VMQ9</accession>
<organism evidence="1">
    <name type="scientific">Anguilla anguilla</name>
    <name type="common">European freshwater eel</name>
    <name type="synonym">Muraena anguilla</name>
    <dbReference type="NCBI Taxonomy" id="7936"/>
    <lineage>
        <taxon>Eukaryota</taxon>
        <taxon>Metazoa</taxon>
        <taxon>Chordata</taxon>
        <taxon>Craniata</taxon>
        <taxon>Vertebrata</taxon>
        <taxon>Euteleostomi</taxon>
        <taxon>Actinopterygii</taxon>
        <taxon>Neopterygii</taxon>
        <taxon>Teleostei</taxon>
        <taxon>Anguilliformes</taxon>
        <taxon>Anguillidae</taxon>
        <taxon>Anguilla</taxon>
    </lineage>
</organism>
<sequence length="20" mass="2300">MRVTPPALYLLCIPRDKSII</sequence>
<reference evidence="1" key="2">
    <citation type="journal article" date="2015" name="Fish Shellfish Immunol.">
        <title>Early steps in the European eel (Anguilla anguilla)-Vibrio vulnificus interaction in the gills: Role of the RtxA13 toxin.</title>
        <authorList>
            <person name="Callol A."/>
            <person name="Pajuelo D."/>
            <person name="Ebbesson L."/>
            <person name="Teles M."/>
            <person name="MacKenzie S."/>
            <person name="Amaro C."/>
        </authorList>
    </citation>
    <scope>NUCLEOTIDE SEQUENCE</scope>
</reference>
<name>A0A0E9VMQ9_ANGAN</name>
<proteinExistence type="predicted"/>
<reference evidence="1" key="1">
    <citation type="submission" date="2014-11" db="EMBL/GenBank/DDBJ databases">
        <authorList>
            <person name="Amaro Gonzalez C."/>
        </authorList>
    </citation>
    <scope>NUCLEOTIDE SEQUENCE</scope>
</reference>
<dbReference type="EMBL" id="GBXM01029245">
    <property type="protein sequence ID" value="JAH79332.1"/>
    <property type="molecule type" value="Transcribed_RNA"/>
</dbReference>
<evidence type="ECO:0000313" key="1">
    <source>
        <dbReference type="EMBL" id="JAH79332.1"/>
    </source>
</evidence>
<protein>
    <submittedName>
        <fullName evidence="1">Uncharacterized protein</fullName>
    </submittedName>
</protein>